<accession>A0A392P4G4</accession>
<keyword evidence="2" id="KW-1185">Reference proteome</keyword>
<dbReference type="GO" id="GO:0005634">
    <property type="term" value="C:nucleus"/>
    <property type="evidence" value="ECO:0007669"/>
    <property type="project" value="TreeGrafter"/>
</dbReference>
<evidence type="ECO:0000313" key="2">
    <source>
        <dbReference type="Proteomes" id="UP000265520"/>
    </source>
</evidence>
<protein>
    <submittedName>
        <fullName evidence="1">Calmodulin-binding transcription activator 2-like</fullName>
    </submittedName>
</protein>
<name>A0A392P4G4_9FABA</name>
<organism evidence="1 2">
    <name type="scientific">Trifolium medium</name>
    <dbReference type="NCBI Taxonomy" id="97028"/>
    <lineage>
        <taxon>Eukaryota</taxon>
        <taxon>Viridiplantae</taxon>
        <taxon>Streptophyta</taxon>
        <taxon>Embryophyta</taxon>
        <taxon>Tracheophyta</taxon>
        <taxon>Spermatophyta</taxon>
        <taxon>Magnoliopsida</taxon>
        <taxon>eudicotyledons</taxon>
        <taxon>Gunneridae</taxon>
        <taxon>Pentapetalae</taxon>
        <taxon>rosids</taxon>
        <taxon>fabids</taxon>
        <taxon>Fabales</taxon>
        <taxon>Fabaceae</taxon>
        <taxon>Papilionoideae</taxon>
        <taxon>50 kb inversion clade</taxon>
        <taxon>NPAAA clade</taxon>
        <taxon>Hologalegina</taxon>
        <taxon>IRL clade</taxon>
        <taxon>Trifolieae</taxon>
        <taxon>Trifolium</taxon>
    </lineage>
</organism>
<dbReference type="GO" id="GO:0006357">
    <property type="term" value="P:regulation of transcription by RNA polymerase II"/>
    <property type="evidence" value="ECO:0007669"/>
    <property type="project" value="TreeGrafter"/>
</dbReference>
<comment type="caution">
    <text evidence="1">The sequence shown here is derived from an EMBL/GenBank/DDBJ whole genome shotgun (WGS) entry which is preliminary data.</text>
</comment>
<dbReference type="PANTHER" id="PTHR23335:SF29">
    <property type="entry name" value="CALMODULIN-BINDING TRANSCRIPTION ACTIVATOR 1"/>
    <property type="match status" value="1"/>
</dbReference>
<proteinExistence type="predicted"/>
<evidence type="ECO:0000313" key="1">
    <source>
        <dbReference type="EMBL" id="MCI06634.1"/>
    </source>
</evidence>
<dbReference type="EMBL" id="LXQA010062507">
    <property type="protein sequence ID" value="MCI06634.1"/>
    <property type="molecule type" value="Genomic_DNA"/>
</dbReference>
<feature type="non-terminal residue" evidence="1">
    <location>
        <position position="1"/>
    </location>
</feature>
<dbReference type="Proteomes" id="UP000265520">
    <property type="component" value="Unassembled WGS sequence"/>
</dbReference>
<dbReference type="PANTHER" id="PTHR23335">
    <property type="entry name" value="CALMODULIN-BINDING TRANSCRIPTION ACTIVATOR CAMTA"/>
    <property type="match status" value="1"/>
</dbReference>
<dbReference type="GO" id="GO:0003712">
    <property type="term" value="F:transcription coregulator activity"/>
    <property type="evidence" value="ECO:0007669"/>
    <property type="project" value="TreeGrafter"/>
</dbReference>
<dbReference type="AlphaFoldDB" id="A0A392P4G4"/>
<sequence length="158" mass="17935">SEIDPVMFNFHGEPKEKLAHQNYLEETVDGHPQVDLKSNSANEVPSEETINYPLSVRRTLLDRDESLRKVDSFNRWITKALGEVDNLNMQSSPGISWSTDECGHVIDETSLSPSLSQDQLYSINDFSPKWADAESDTEIPTDLPLVRCMQFFSFNIVV</sequence>
<dbReference type="GO" id="GO:0003690">
    <property type="term" value="F:double-stranded DNA binding"/>
    <property type="evidence" value="ECO:0007669"/>
    <property type="project" value="TreeGrafter"/>
</dbReference>
<reference evidence="1 2" key="1">
    <citation type="journal article" date="2018" name="Front. Plant Sci.">
        <title>Red Clover (Trifolium pratense) and Zigzag Clover (T. medium) - A Picture of Genomic Similarities and Differences.</title>
        <authorList>
            <person name="Dluhosova J."/>
            <person name="Istvanek J."/>
            <person name="Nedelnik J."/>
            <person name="Repkova J."/>
        </authorList>
    </citation>
    <scope>NUCLEOTIDE SEQUENCE [LARGE SCALE GENOMIC DNA]</scope>
    <source>
        <strain evidence="2">cv. 10/8</strain>
        <tissue evidence="1">Leaf</tissue>
    </source>
</reference>